<organism evidence="1 2">
    <name type="scientific">Bacillus rhizoplanae</name>
    <dbReference type="NCBI Taxonomy" id="2880966"/>
    <lineage>
        <taxon>Bacteria</taxon>
        <taxon>Bacillati</taxon>
        <taxon>Bacillota</taxon>
        <taxon>Bacilli</taxon>
        <taxon>Bacillales</taxon>
        <taxon>Bacillaceae</taxon>
        <taxon>Bacillus</taxon>
    </lineage>
</organism>
<reference evidence="1 2" key="1">
    <citation type="submission" date="2021-10" db="EMBL/GenBank/DDBJ databases">
        <authorList>
            <person name="Criscuolo A."/>
        </authorList>
    </citation>
    <scope>NUCLEOTIDE SEQUENCE [LARGE SCALE GENOMIC DNA]</scope>
    <source>
        <strain evidence="2">CIP 111899</strain>
    </source>
</reference>
<comment type="caution">
    <text evidence="1">The sequence shown here is derived from an EMBL/GenBank/DDBJ whole genome shotgun (WGS) entry which is preliminary data.</text>
</comment>
<accession>A0ABN8A347</accession>
<dbReference type="Pfam" id="PF07875">
    <property type="entry name" value="Coat_F"/>
    <property type="match status" value="1"/>
</dbReference>
<name>A0ABN8A347_9BACI</name>
<dbReference type="Proteomes" id="UP000789423">
    <property type="component" value="Unassembled WGS sequence"/>
</dbReference>
<dbReference type="EMBL" id="CAKJTI010000025">
    <property type="protein sequence ID" value="CAG9614280.1"/>
    <property type="molecule type" value="Genomic_DNA"/>
</dbReference>
<sequence length="152" mass="17956">MDYIEELMSYSYEVICVIGEYMREVRDNELKELLQQHLPYLLQAYNEQINFQEGENVQHVNCKYPVSSSIETVHTNYTGQKGDIEIAFSYISHLKRLALGYAQVAIQVANPEFRSFLESCFLKMNRNAYSVWQYVMKKEFSIQTMMDEEKYG</sequence>
<evidence type="ECO:0000313" key="2">
    <source>
        <dbReference type="Proteomes" id="UP000789423"/>
    </source>
</evidence>
<evidence type="ECO:0000313" key="1">
    <source>
        <dbReference type="EMBL" id="CAG9614280.1"/>
    </source>
</evidence>
<dbReference type="InterPro" id="IPR012347">
    <property type="entry name" value="Ferritin-like"/>
</dbReference>
<dbReference type="InterPro" id="IPR012851">
    <property type="entry name" value="Spore_coat_CotF-like"/>
</dbReference>
<evidence type="ECO:0008006" key="3">
    <source>
        <dbReference type="Google" id="ProtNLM"/>
    </source>
</evidence>
<proteinExistence type="predicted"/>
<dbReference type="RefSeq" id="WP_230576252.1">
    <property type="nucleotide sequence ID" value="NZ_CAKJTI010000025.1"/>
</dbReference>
<protein>
    <recommendedName>
        <fullName evidence="3">Spore coat protein</fullName>
    </recommendedName>
</protein>
<gene>
    <name evidence="1" type="ORF">BACCIP111899_03507</name>
</gene>
<keyword evidence="2" id="KW-1185">Reference proteome</keyword>
<dbReference type="Gene3D" id="1.20.1260.10">
    <property type="match status" value="1"/>
</dbReference>